<keyword evidence="1" id="KW-0732">Signal</keyword>
<sequence>MKQLFPKIALVVMCSIFLSACSLLPIKKTSGPVTLKVWGLWESATTMNQVIDDYKKAHPNVNVIYEKKSIQQYRESLQAQIQAGKGPDVLMFHNTWTPMLKNELAAVPGNVISNSDFKNNYFPTVITDLRNTSGNIVGVPAGIDGLGLYWNQDIFNAAGIVAPPTTWQELAQDAAKLTVRDTSGNIRTAGAALGTASNVDQFSDILGLMIMQNGGDLKKPTSKLTADALDYYTRFAKGQNRVWDETMPSSTIAFAGGNLAMYFGPSWRAAEIKQANPLLNFKVAPIPQLEGGKLAWASYWAYGVSSKSASQQAAWEFVKYLEEDQTLIKLYSEDAKTPGMLFGAPYPKVSLAQKLSQDPIVGAYVTDAPYMRSFPMASRTFDNGLNDQIIKAYEDAVNKVLSGTSASSALVTTATNVQNVLNRYGAQ</sequence>
<dbReference type="PANTHER" id="PTHR43649">
    <property type="entry name" value="ARABINOSE-BINDING PROTEIN-RELATED"/>
    <property type="match status" value="1"/>
</dbReference>
<protein>
    <submittedName>
        <fullName evidence="2">ABC transporter, solute-binding protein</fullName>
    </submittedName>
</protein>
<comment type="caution">
    <text evidence="2">The sequence shown here is derived from an EMBL/GenBank/DDBJ whole genome shotgun (WGS) entry which is preliminary data.</text>
</comment>
<dbReference type="InterPro" id="IPR050490">
    <property type="entry name" value="Bact_solute-bd_prot1"/>
</dbReference>
<dbReference type="EMBL" id="LBYI01000004">
    <property type="protein sequence ID" value="KKR50953.1"/>
    <property type="molecule type" value="Genomic_DNA"/>
</dbReference>
<dbReference type="PROSITE" id="PS51257">
    <property type="entry name" value="PROKAR_LIPOPROTEIN"/>
    <property type="match status" value="1"/>
</dbReference>
<feature type="signal peptide" evidence="1">
    <location>
        <begin position="1"/>
        <end position="20"/>
    </location>
</feature>
<dbReference type="Proteomes" id="UP000034531">
    <property type="component" value="Unassembled WGS sequence"/>
</dbReference>
<feature type="chain" id="PRO_5002534255" evidence="1">
    <location>
        <begin position="21"/>
        <end position="427"/>
    </location>
</feature>
<dbReference type="AlphaFoldDB" id="A0A0G0RET5"/>
<evidence type="ECO:0000313" key="3">
    <source>
        <dbReference type="Proteomes" id="UP000034531"/>
    </source>
</evidence>
<name>A0A0G0RET5_9BACT</name>
<dbReference type="SUPFAM" id="SSF53850">
    <property type="entry name" value="Periplasmic binding protein-like II"/>
    <property type="match status" value="1"/>
</dbReference>
<gene>
    <name evidence="2" type="ORF">UT84_C0004G0016</name>
</gene>
<proteinExistence type="predicted"/>
<dbReference type="Pfam" id="PF01547">
    <property type="entry name" value="SBP_bac_1"/>
    <property type="match status" value="1"/>
</dbReference>
<organism evidence="2 3">
    <name type="scientific">Candidatus Curtissbacteria bacterium GW2011_GWA1_40_16</name>
    <dbReference type="NCBI Taxonomy" id="1618405"/>
    <lineage>
        <taxon>Bacteria</taxon>
        <taxon>Candidatus Curtissiibacteriota</taxon>
    </lineage>
</organism>
<dbReference type="InterPro" id="IPR006059">
    <property type="entry name" value="SBP"/>
</dbReference>
<dbReference type="CDD" id="cd13585">
    <property type="entry name" value="PBP2_TMBP_like"/>
    <property type="match status" value="1"/>
</dbReference>
<reference evidence="2 3" key="1">
    <citation type="journal article" date="2015" name="Nature">
        <title>rRNA introns, odd ribosomes, and small enigmatic genomes across a large radiation of phyla.</title>
        <authorList>
            <person name="Brown C.T."/>
            <person name="Hug L.A."/>
            <person name="Thomas B.C."/>
            <person name="Sharon I."/>
            <person name="Castelle C.J."/>
            <person name="Singh A."/>
            <person name="Wilkins M.J."/>
            <person name="Williams K.H."/>
            <person name="Banfield J.F."/>
        </authorList>
    </citation>
    <scope>NUCLEOTIDE SEQUENCE [LARGE SCALE GENOMIC DNA]</scope>
</reference>
<evidence type="ECO:0000256" key="1">
    <source>
        <dbReference type="SAM" id="SignalP"/>
    </source>
</evidence>
<dbReference type="PANTHER" id="PTHR43649:SF12">
    <property type="entry name" value="DIACETYLCHITOBIOSE BINDING PROTEIN DASA"/>
    <property type="match status" value="1"/>
</dbReference>
<dbReference type="Gene3D" id="3.40.190.10">
    <property type="entry name" value="Periplasmic binding protein-like II"/>
    <property type="match status" value="1"/>
</dbReference>
<evidence type="ECO:0000313" key="2">
    <source>
        <dbReference type="EMBL" id="KKR50953.1"/>
    </source>
</evidence>
<accession>A0A0G0RET5</accession>